<keyword evidence="3" id="KW-1185">Reference proteome</keyword>
<dbReference type="Proteomes" id="UP000019183">
    <property type="component" value="Unassembled WGS sequence"/>
</dbReference>
<dbReference type="AlphaFoldDB" id="W1DUX1"/>
<evidence type="ECO:0000259" key="1">
    <source>
        <dbReference type="Pfam" id="PF21016"/>
    </source>
</evidence>
<dbReference type="GO" id="GO:0032259">
    <property type="term" value="P:methylation"/>
    <property type="evidence" value="ECO:0007669"/>
    <property type="project" value="UniProtKB-KW"/>
</dbReference>
<feature type="domain" description="Dual-specificity RNA methyltransferase RlmN N-terminal" evidence="1">
    <location>
        <begin position="22"/>
        <end position="44"/>
    </location>
</feature>
<dbReference type="EMBL" id="CBWK010000807">
    <property type="protein sequence ID" value="CDL12525.1"/>
    <property type="molecule type" value="Genomic_DNA"/>
</dbReference>
<dbReference type="GO" id="GO:0008168">
    <property type="term" value="F:methyltransferase activity"/>
    <property type="evidence" value="ECO:0007669"/>
    <property type="project" value="UniProtKB-KW"/>
</dbReference>
<comment type="caution">
    <text evidence="2">The sequence shown here is derived from an EMBL/GenBank/DDBJ whole genome shotgun (WGS) entry which is preliminary data.</text>
</comment>
<dbReference type="Gene3D" id="1.10.150.530">
    <property type="match status" value="1"/>
</dbReference>
<proteinExistence type="predicted"/>
<keyword evidence="2" id="KW-0489">Methyltransferase</keyword>
<evidence type="ECO:0000313" key="3">
    <source>
        <dbReference type="Proteomes" id="UP000019183"/>
    </source>
</evidence>
<keyword evidence="2" id="KW-0808">Transferase</keyword>
<dbReference type="InterPro" id="IPR048641">
    <property type="entry name" value="RlmN_N"/>
</dbReference>
<dbReference type="EC" id="2.1.1.-" evidence="2"/>
<name>W1DUX1_KLEPN</name>
<dbReference type="Pfam" id="PF21016">
    <property type="entry name" value="RlmN_N"/>
    <property type="match status" value="1"/>
</dbReference>
<organism evidence="2 3">
    <name type="scientific">Klebsiella pneumoniae IS43</name>
    <dbReference type="NCBI Taxonomy" id="1432552"/>
    <lineage>
        <taxon>Bacteria</taxon>
        <taxon>Pseudomonadati</taxon>
        <taxon>Pseudomonadota</taxon>
        <taxon>Gammaproteobacteria</taxon>
        <taxon>Enterobacterales</taxon>
        <taxon>Enterobacteriaceae</taxon>
        <taxon>Klebsiella/Raoultella group</taxon>
        <taxon>Klebsiella</taxon>
        <taxon>Klebsiella pneumoniae complex</taxon>
    </lineage>
</organism>
<accession>W1DUX1</accession>
<protein>
    <submittedName>
        <fullName evidence="2">Ribosomal RNA large subunit methyltransferase N</fullName>
        <ecNumber evidence="2">2.1.1.-</ecNumber>
    </submittedName>
</protein>
<evidence type="ECO:0000313" key="2">
    <source>
        <dbReference type="EMBL" id="CDL12525.1"/>
    </source>
</evidence>
<sequence length="61" mass="7098">MSEQIVTPDTAALTVPNKDAKINLLDLNRQQMREFFQKHGREAFPRRSGDEMDVSLLLRRL</sequence>
<reference evidence="2" key="1">
    <citation type="submission" date="2013-10" db="EMBL/GenBank/DDBJ databases">
        <title>Antibiotic resistance diversity of beta-lactamase producers in the General Hospital Vienna.</title>
        <authorList>
            <person name="Barisic I."/>
            <person name="Mitteregger D."/>
            <person name="Hirschl A.M."/>
            <person name="Noehammer C."/>
            <person name="Wiesinger-Mayr H."/>
        </authorList>
    </citation>
    <scope>NUCLEOTIDE SEQUENCE [LARGE SCALE GENOMIC DNA]</scope>
    <source>
        <strain evidence="2">IS43</strain>
    </source>
</reference>